<evidence type="ECO:0000313" key="2">
    <source>
        <dbReference type="Proteomes" id="UP000471082"/>
    </source>
</evidence>
<evidence type="ECO:0000313" key="1">
    <source>
        <dbReference type="EMBL" id="NEL78435.1"/>
    </source>
</evidence>
<name>A0A6L9XFL5_XANPE</name>
<gene>
    <name evidence="1" type="ORF">G3W61_19655</name>
</gene>
<protein>
    <submittedName>
        <fullName evidence="1">Uncharacterized protein</fullName>
    </submittedName>
</protein>
<dbReference type="EMBL" id="JAAGYU010000133">
    <property type="protein sequence ID" value="NEL78435.1"/>
    <property type="molecule type" value="Genomic_DNA"/>
</dbReference>
<proteinExistence type="predicted"/>
<dbReference type="AlphaFoldDB" id="A0A6L9XFL5"/>
<accession>A0A6L9XFL5</accession>
<dbReference type="Proteomes" id="UP000471082">
    <property type="component" value="Unassembled WGS sequence"/>
</dbReference>
<comment type="caution">
    <text evidence="1">The sequence shown here is derived from an EMBL/GenBank/DDBJ whole genome shotgun (WGS) entry which is preliminary data.</text>
</comment>
<reference evidence="1 2" key="1">
    <citation type="submission" date="2019-11" db="EMBL/GenBank/DDBJ databases">
        <title>Genome-resolved metagenomics to study the prevalence of co-infection and intraspecific heterogeneity among plant pathogen metapopulations.</title>
        <authorList>
            <person name="Newberry E."/>
            <person name="Bhandari R."/>
            <person name="Kemble J."/>
            <person name="Sikora E."/>
            <person name="Potnis N."/>
        </authorList>
    </citation>
    <scope>NUCLEOTIDE SEQUENCE [LARGE SCALE GENOMIC DNA]</scope>
    <source>
        <strain evidence="1">Xp_Tom_Tuscaloosa_18b</strain>
    </source>
</reference>
<organism evidence="1 2">
    <name type="scientific">Xanthomonas perforans</name>
    <dbReference type="NCBI Taxonomy" id="442694"/>
    <lineage>
        <taxon>Bacteria</taxon>
        <taxon>Pseudomonadati</taxon>
        <taxon>Pseudomonadota</taxon>
        <taxon>Gammaproteobacteria</taxon>
        <taxon>Lysobacterales</taxon>
        <taxon>Lysobacteraceae</taxon>
        <taxon>Xanthomonas</taxon>
    </lineage>
</organism>
<sequence>MAPIILRKREADGTFKSVEVSKNNVGITVTTTKPGKRPKTDVEGFGALKVPEQDRINEIVGSYLAQGYFSEMLDAAQEPLDFYTAQFLDMDAVHAFLIDVRQTGLVVKDVPGPSGLDLEFDGFIAAVKNNFKGVQVTTYVPQRQRHQAVPVFFAMSACAVDVAATDADANAFDVKEAFRLEHRTGKVSVEAISLLCHLDLIAKPLPPPAPRAGRVAFSMSL</sequence>
<dbReference type="RefSeq" id="WP_046935241.1">
    <property type="nucleotide sequence ID" value="NZ_JAKHFX010000008.1"/>
</dbReference>